<dbReference type="PROSITE" id="PS00018">
    <property type="entry name" value="EF_HAND_1"/>
    <property type="match status" value="4"/>
</dbReference>
<organism evidence="4">
    <name type="scientific">Capitella teleta</name>
    <name type="common">Polychaete worm</name>
    <dbReference type="NCBI Taxonomy" id="283909"/>
    <lineage>
        <taxon>Eukaryota</taxon>
        <taxon>Metazoa</taxon>
        <taxon>Spiralia</taxon>
        <taxon>Lophotrochozoa</taxon>
        <taxon>Annelida</taxon>
        <taxon>Polychaeta</taxon>
        <taxon>Sedentaria</taxon>
        <taxon>Scolecida</taxon>
        <taxon>Capitellidae</taxon>
        <taxon>Capitella</taxon>
    </lineage>
</organism>
<keyword evidence="2" id="KW-0106">Calcium</keyword>
<dbReference type="InterPro" id="IPR011992">
    <property type="entry name" value="EF-hand-dom_pair"/>
</dbReference>
<evidence type="ECO:0000313" key="4">
    <source>
        <dbReference type="EMBL" id="ELU17494.1"/>
    </source>
</evidence>
<dbReference type="SMART" id="SM00054">
    <property type="entry name" value="EFh"/>
    <property type="match status" value="4"/>
</dbReference>
<name>R7VFT8_CAPTE</name>
<reference evidence="4 6" key="2">
    <citation type="journal article" date="2013" name="Nature">
        <title>Insights into bilaterian evolution from three spiralian genomes.</title>
        <authorList>
            <person name="Simakov O."/>
            <person name="Marletaz F."/>
            <person name="Cho S.J."/>
            <person name="Edsinger-Gonzales E."/>
            <person name="Havlak P."/>
            <person name="Hellsten U."/>
            <person name="Kuo D.H."/>
            <person name="Larsson T."/>
            <person name="Lv J."/>
            <person name="Arendt D."/>
            <person name="Savage R."/>
            <person name="Osoegawa K."/>
            <person name="de Jong P."/>
            <person name="Grimwood J."/>
            <person name="Chapman J.A."/>
            <person name="Shapiro H."/>
            <person name="Aerts A."/>
            <person name="Otillar R.P."/>
            <person name="Terry A.Y."/>
            <person name="Boore J.L."/>
            <person name="Grigoriev I.V."/>
            <person name="Lindberg D.R."/>
            <person name="Seaver E.C."/>
            <person name="Weisblat D.A."/>
            <person name="Putnam N.H."/>
            <person name="Rokhsar D.S."/>
        </authorList>
    </citation>
    <scope>NUCLEOTIDE SEQUENCE</scope>
    <source>
        <strain evidence="4 6">I ESC-2004</strain>
    </source>
</reference>
<dbReference type="Proteomes" id="UP000014760">
    <property type="component" value="Unassembled WGS sequence"/>
</dbReference>
<evidence type="ECO:0000313" key="5">
    <source>
        <dbReference type="EnsemblMetazoa" id="CapteP164457"/>
    </source>
</evidence>
<dbReference type="PANTHER" id="PTHR23050">
    <property type="entry name" value="CALCIUM BINDING PROTEIN"/>
    <property type="match status" value="1"/>
</dbReference>
<dbReference type="Gene3D" id="1.10.238.10">
    <property type="entry name" value="EF-hand"/>
    <property type="match status" value="2"/>
</dbReference>
<dbReference type="HOGENOM" id="CLU_061288_2_0_1"/>
<protein>
    <recommendedName>
        <fullName evidence="3">EF-hand domain-containing protein</fullName>
    </recommendedName>
</protein>
<dbReference type="InterPro" id="IPR050145">
    <property type="entry name" value="Centrin_CML-like"/>
</dbReference>
<dbReference type="FunFam" id="1.10.238.10:FF:000178">
    <property type="entry name" value="Calmodulin-2 A"/>
    <property type="match status" value="1"/>
</dbReference>
<dbReference type="GO" id="GO:0005509">
    <property type="term" value="F:calcium ion binding"/>
    <property type="evidence" value="ECO:0007669"/>
    <property type="project" value="InterPro"/>
</dbReference>
<keyword evidence="1" id="KW-0677">Repeat</keyword>
<evidence type="ECO:0000259" key="3">
    <source>
        <dbReference type="PROSITE" id="PS50222"/>
    </source>
</evidence>
<dbReference type="OrthoDB" id="26525at2759"/>
<dbReference type="Pfam" id="PF13499">
    <property type="entry name" value="EF-hand_7"/>
    <property type="match status" value="2"/>
</dbReference>
<dbReference type="SUPFAM" id="SSF47473">
    <property type="entry name" value="EF-hand"/>
    <property type="match status" value="1"/>
</dbReference>
<proteinExistence type="predicted"/>
<keyword evidence="6" id="KW-1185">Reference proteome</keyword>
<dbReference type="GO" id="GO:0043226">
    <property type="term" value="C:organelle"/>
    <property type="evidence" value="ECO:0007669"/>
    <property type="project" value="UniProtKB-ARBA"/>
</dbReference>
<evidence type="ECO:0000313" key="6">
    <source>
        <dbReference type="Proteomes" id="UP000014760"/>
    </source>
</evidence>
<feature type="domain" description="EF-hand" evidence="3">
    <location>
        <begin position="113"/>
        <end position="148"/>
    </location>
</feature>
<feature type="domain" description="EF-hand" evidence="3">
    <location>
        <begin position="40"/>
        <end position="75"/>
    </location>
</feature>
<evidence type="ECO:0000256" key="1">
    <source>
        <dbReference type="ARBA" id="ARBA00022737"/>
    </source>
</evidence>
<feature type="domain" description="EF-hand" evidence="3">
    <location>
        <begin position="4"/>
        <end position="39"/>
    </location>
</feature>
<feature type="domain" description="EF-hand" evidence="3">
    <location>
        <begin position="77"/>
        <end position="112"/>
    </location>
</feature>
<dbReference type="PROSITE" id="PS50222">
    <property type="entry name" value="EF_HAND_2"/>
    <property type="match status" value="4"/>
</dbReference>
<dbReference type="EMBL" id="KB292506">
    <property type="protein sequence ID" value="ELU17494.1"/>
    <property type="molecule type" value="Genomic_DNA"/>
</dbReference>
<gene>
    <name evidence="4" type="ORF">CAPTEDRAFT_164457</name>
</gene>
<dbReference type="EnsemblMetazoa" id="CapteT164457">
    <property type="protein sequence ID" value="CapteP164457"/>
    <property type="gene ID" value="CapteG164457"/>
</dbReference>
<dbReference type="InterPro" id="IPR018247">
    <property type="entry name" value="EF_Hand_1_Ca_BS"/>
</dbReference>
<sequence length="148" mass="16564">MDSQEKTHFSEFFEEADIDGNGYLTFAELASVLKKNGYTGTEVEVKKMFAAMDTSGDNRVSKEEFMIAMMKKPISVHREAELRAIFQAFDEDGDGEVTPAEIKSAFDKMGLSFGDEQIEELMGLMDEDASGSISYEEFIDKAAHLDIF</sequence>
<dbReference type="OMA" id="RHVDANN"/>
<accession>R7VFT8</accession>
<reference evidence="5" key="3">
    <citation type="submission" date="2015-06" db="UniProtKB">
        <authorList>
            <consortium name="EnsemblMetazoa"/>
        </authorList>
    </citation>
    <scope>IDENTIFICATION</scope>
</reference>
<dbReference type="EMBL" id="AMQN01000581">
    <property type="status" value="NOT_ANNOTATED_CDS"/>
    <property type="molecule type" value="Genomic_DNA"/>
</dbReference>
<dbReference type="InterPro" id="IPR002048">
    <property type="entry name" value="EF_hand_dom"/>
</dbReference>
<dbReference type="AlphaFoldDB" id="R7VFT8"/>
<evidence type="ECO:0000256" key="2">
    <source>
        <dbReference type="ARBA" id="ARBA00022837"/>
    </source>
</evidence>
<reference evidence="6" key="1">
    <citation type="submission" date="2012-12" db="EMBL/GenBank/DDBJ databases">
        <authorList>
            <person name="Hellsten U."/>
            <person name="Grimwood J."/>
            <person name="Chapman J.A."/>
            <person name="Shapiro H."/>
            <person name="Aerts A."/>
            <person name="Otillar R.P."/>
            <person name="Terry A.Y."/>
            <person name="Boore J.L."/>
            <person name="Simakov O."/>
            <person name="Marletaz F."/>
            <person name="Cho S.-J."/>
            <person name="Edsinger-Gonzales E."/>
            <person name="Havlak P."/>
            <person name="Kuo D.-H."/>
            <person name="Larsson T."/>
            <person name="Lv J."/>
            <person name="Arendt D."/>
            <person name="Savage R."/>
            <person name="Osoegawa K."/>
            <person name="de Jong P."/>
            <person name="Lindberg D.R."/>
            <person name="Seaver E.C."/>
            <person name="Weisblat D.A."/>
            <person name="Putnam N.H."/>
            <person name="Grigoriev I.V."/>
            <person name="Rokhsar D.S."/>
        </authorList>
    </citation>
    <scope>NUCLEOTIDE SEQUENCE</scope>
    <source>
        <strain evidence="6">I ESC-2004</strain>
    </source>
</reference>
<dbReference type="STRING" id="283909.R7VFT8"/>